<dbReference type="SUPFAM" id="SSF49464">
    <property type="entry name" value="Carboxypeptidase regulatory domain-like"/>
    <property type="match status" value="1"/>
</dbReference>
<organism evidence="11 12">
    <name type="scientific">Spirosoma foliorum</name>
    <dbReference type="NCBI Taxonomy" id="2710596"/>
    <lineage>
        <taxon>Bacteria</taxon>
        <taxon>Pseudomonadati</taxon>
        <taxon>Bacteroidota</taxon>
        <taxon>Cytophagia</taxon>
        <taxon>Cytophagales</taxon>
        <taxon>Cytophagaceae</taxon>
        <taxon>Spirosoma</taxon>
    </lineage>
</organism>
<evidence type="ECO:0000256" key="5">
    <source>
        <dbReference type="ARBA" id="ARBA00023136"/>
    </source>
</evidence>
<dbReference type="SUPFAM" id="SSF56935">
    <property type="entry name" value="Porins"/>
    <property type="match status" value="1"/>
</dbReference>
<sequence length="1143" mass="123833">MKSSSTFQLTLRHTLAIAILVGLCSLQALAKGFPQRNPAKTITGTVTLATNNQPIAGANVLIKGTQAGTVTDQKGNYSISVNSNSAVLVFSFVGHTPQEVTVGNQSVINVALVESSEVLGEVVVTALGIKREERSLGYSVGTVAGKDMTHVVQENVLTSMAGKVSGVQISQTGGAGSSVSMVIRGAKSLSTDNQPLFVVDGVPIVNSLSNVQQVAGNNNTVDYGNAISDINPEDVESVSVLKGPSAAALYGTRAGNGVVLITTKSGAKNKRMTVSITSNTVFDNPYKFLPMETKYAVGNLPYLPNAQGVIVNQSGNPYTIDESQSQWAGPELDKGYKAIQWNSPKDANGNKIPTPLVSHPDNVKNFVRTGVTTTNGISIANSTDRVDYRLSYSNMTNHGIIPNSDLFKNSVAINSTVKASDKLRISTSLDVSQQRSNNRPASGVGTNPLEAAYDVAPNNDIRDLRNYWVPGQEGLQQLSVSQGNYNNPWFMAYEVNNGFTRNRAFGNLKADWQITPELSVMGMYALDIYNERRETKITNSYTKETHGGAYGLADIDQLERNMSFLATYKKDLKDFHFTVSAGANNRYSMNSNITNSSKSGSGLIIPNLFTLSNIAPTNLNYSSYYQQRGIQSVYGLANIGFKDKIYLDITARNDWSSTLPKGNNSYFYPSASLSVLLNEFVNVNKNVSLFKLRAGVAQVGNDAAAYSLYNTLGNAGAWGGSLIRLSKSGSILLPTLKPEISTSYEGGIDLNMFQNRLRFTGTYYSQENRNQILPSTIDGASGYSTKNINAGLLVSRGLELSLGGTPIDKNGFRWDIMFNFSRNRTIIKELAPGIDKFTFWTAGKGGAWTFVGETVGDMYDAQLSTVTDKSSPYYGYPILTSDGQWNSVGATSTKNKIGNYNPDFTLGTQTSLSYKGFTLNMNFDWRAGGSFLSQTYRYYESDFHSQRYVESIINPGGRTGDALVSWLKANADQYIIPHGNQFPQVGGPTAGSGGFSWAGDNGTSNGNFIPGVMAQYDAKGNITGYTENLGGPGTTYFGYNDGYAWSFNKAAQFDASFVKLREISLSYDIPRSFLKGLKVQNASLGVYSRNIILWTAAKINIDPEMAFQPQTTAGTTGTFMQGVERYNVTPWVIPVGFKLNVTF</sequence>
<dbReference type="InterPro" id="IPR036942">
    <property type="entry name" value="Beta-barrel_TonB_sf"/>
</dbReference>
<comment type="similarity">
    <text evidence="7">Belongs to the TonB-dependent receptor family.</text>
</comment>
<evidence type="ECO:0000313" key="12">
    <source>
        <dbReference type="Proteomes" id="UP000515369"/>
    </source>
</evidence>
<dbReference type="Gene3D" id="2.60.40.1120">
    <property type="entry name" value="Carboxypeptidase-like, regulatory domain"/>
    <property type="match status" value="1"/>
</dbReference>
<dbReference type="InterPro" id="IPR039426">
    <property type="entry name" value="TonB-dep_rcpt-like"/>
</dbReference>
<evidence type="ECO:0000256" key="8">
    <source>
        <dbReference type="SAM" id="MobiDB-lite"/>
    </source>
</evidence>
<evidence type="ECO:0000256" key="7">
    <source>
        <dbReference type="PROSITE-ProRule" id="PRU01360"/>
    </source>
</evidence>
<keyword evidence="9" id="KW-0732">Signal</keyword>
<dbReference type="AlphaFoldDB" id="A0A7G5GYK2"/>
<dbReference type="InterPro" id="IPR008969">
    <property type="entry name" value="CarboxyPept-like_regulatory"/>
</dbReference>
<comment type="subcellular location">
    <subcellularLocation>
        <location evidence="1 7">Cell outer membrane</location>
        <topology evidence="1 7">Multi-pass membrane protein</topology>
    </subcellularLocation>
</comment>
<evidence type="ECO:0000256" key="9">
    <source>
        <dbReference type="SAM" id="SignalP"/>
    </source>
</evidence>
<dbReference type="InterPro" id="IPR012910">
    <property type="entry name" value="Plug_dom"/>
</dbReference>
<keyword evidence="4 7" id="KW-0812">Transmembrane</keyword>
<dbReference type="GO" id="GO:0009279">
    <property type="term" value="C:cell outer membrane"/>
    <property type="evidence" value="ECO:0007669"/>
    <property type="project" value="UniProtKB-SubCell"/>
</dbReference>
<dbReference type="InterPro" id="IPR037066">
    <property type="entry name" value="Plug_dom_sf"/>
</dbReference>
<evidence type="ECO:0000259" key="10">
    <source>
        <dbReference type="Pfam" id="PF07715"/>
    </source>
</evidence>
<dbReference type="Pfam" id="PF07715">
    <property type="entry name" value="Plug"/>
    <property type="match status" value="1"/>
</dbReference>
<feature type="compositionally biased region" description="Polar residues" evidence="8">
    <location>
        <begin position="430"/>
        <end position="440"/>
    </location>
</feature>
<dbReference type="NCBIfam" id="TIGR04056">
    <property type="entry name" value="OMP_RagA_SusC"/>
    <property type="match status" value="1"/>
</dbReference>
<evidence type="ECO:0000313" key="11">
    <source>
        <dbReference type="EMBL" id="QMW03944.1"/>
    </source>
</evidence>
<dbReference type="Gene3D" id="2.170.130.10">
    <property type="entry name" value="TonB-dependent receptor, plug domain"/>
    <property type="match status" value="1"/>
</dbReference>
<accession>A0A7G5GYK2</accession>
<keyword evidence="3 7" id="KW-1134">Transmembrane beta strand</keyword>
<evidence type="ECO:0000256" key="2">
    <source>
        <dbReference type="ARBA" id="ARBA00022448"/>
    </source>
</evidence>
<keyword evidence="5 7" id="KW-0472">Membrane</keyword>
<dbReference type="KEGG" id="sfol:H3H32_03010"/>
<dbReference type="InterPro" id="IPR023997">
    <property type="entry name" value="TonB-dep_OMP_SusC/RagA_CS"/>
</dbReference>
<dbReference type="RefSeq" id="WP_182461200.1">
    <property type="nucleotide sequence ID" value="NZ_CP059732.1"/>
</dbReference>
<proteinExistence type="inferred from homology"/>
<keyword evidence="6 7" id="KW-0998">Cell outer membrane</keyword>
<evidence type="ECO:0000256" key="3">
    <source>
        <dbReference type="ARBA" id="ARBA00022452"/>
    </source>
</evidence>
<dbReference type="EMBL" id="CP059732">
    <property type="protein sequence ID" value="QMW03944.1"/>
    <property type="molecule type" value="Genomic_DNA"/>
</dbReference>
<feature type="chain" id="PRO_5028935124" evidence="9">
    <location>
        <begin position="31"/>
        <end position="1143"/>
    </location>
</feature>
<name>A0A7G5GYK2_9BACT</name>
<protein>
    <submittedName>
        <fullName evidence="11">SusC/RagA family TonB-linked outer membrane protein</fullName>
    </submittedName>
</protein>
<gene>
    <name evidence="11" type="ORF">H3H32_03010</name>
</gene>
<keyword evidence="2 7" id="KW-0813">Transport</keyword>
<reference evidence="11 12" key="1">
    <citation type="submission" date="2020-07" db="EMBL/GenBank/DDBJ databases">
        <title>Spirosoma foliorum sp. nov., isolated from the leaves on the Nejang mountain Korea, Republic of.</title>
        <authorList>
            <person name="Ho H."/>
            <person name="Lee Y.-J."/>
            <person name="Nurcahyanto D.-A."/>
            <person name="Kim S.-G."/>
        </authorList>
    </citation>
    <scope>NUCLEOTIDE SEQUENCE [LARGE SCALE GENOMIC DNA]</scope>
    <source>
        <strain evidence="11 12">PL0136</strain>
    </source>
</reference>
<feature type="signal peptide" evidence="9">
    <location>
        <begin position="1"/>
        <end position="30"/>
    </location>
</feature>
<dbReference type="InterPro" id="IPR023996">
    <property type="entry name" value="TonB-dep_OMP_SusC/RagA"/>
</dbReference>
<evidence type="ECO:0000256" key="6">
    <source>
        <dbReference type="ARBA" id="ARBA00023237"/>
    </source>
</evidence>
<dbReference type="PROSITE" id="PS52016">
    <property type="entry name" value="TONB_DEPENDENT_REC_3"/>
    <property type="match status" value="1"/>
</dbReference>
<dbReference type="Pfam" id="PF13715">
    <property type="entry name" value="CarbopepD_reg_2"/>
    <property type="match status" value="1"/>
</dbReference>
<evidence type="ECO:0000256" key="4">
    <source>
        <dbReference type="ARBA" id="ARBA00022692"/>
    </source>
</evidence>
<keyword evidence="12" id="KW-1185">Reference proteome</keyword>
<dbReference type="Gene3D" id="2.40.170.20">
    <property type="entry name" value="TonB-dependent receptor, beta-barrel domain"/>
    <property type="match status" value="1"/>
</dbReference>
<dbReference type="Proteomes" id="UP000515369">
    <property type="component" value="Chromosome"/>
</dbReference>
<feature type="region of interest" description="Disordered" evidence="8">
    <location>
        <begin position="430"/>
        <end position="449"/>
    </location>
</feature>
<evidence type="ECO:0000256" key="1">
    <source>
        <dbReference type="ARBA" id="ARBA00004571"/>
    </source>
</evidence>
<feature type="domain" description="TonB-dependent receptor plug" evidence="10">
    <location>
        <begin position="134"/>
        <end position="258"/>
    </location>
</feature>
<dbReference type="NCBIfam" id="TIGR04057">
    <property type="entry name" value="SusC_RagA_signa"/>
    <property type="match status" value="1"/>
</dbReference>